<dbReference type="EMBL" id="VUOB01000022">
    <property type="protein sequence ID" value="KAA2262247.1"/>
    <property type="molecule type" value="Genomic_DNA"/>
</dbReference>
<gene>
    <name evidence="2" type="ORF">F0L68_13240</name>
</gene>
<keyword evidence="3" id="KW-1185">Reference proteome</keyword>
<name>A0A5B2XES6_9PSEU</name>
<reference evidence="2 3" key="2">
    <citation type="submission" date="2019-09" db="EMBL/GenBank/DDBJ databases">
        <authorList>
            <person name="Jin C."/>
        </authorList>
    </citation>
    <scope>NUCLEOTIDE SEQUENCE [LARGE SCALE GENOMIC DNA]</scope>
    <source>
        <strain evidence="2 3">AN110305</strain>
    </source>
</reference>
<feature type="region of interest" description="Disordered" evidence="1">
    <location>
        <begin position="217"/>
        <end position="284"/>
    </location>
</feature>
<comment type="caution">
    <text evidence="2">The sequence shown here is derived from an EMBL/GenBank/DDBJ whole genome shotgun (WGS) entry which is preliminary data.</text>
</comment>
<accession>A0A5B2XES6</accession>
<evidence type="ECO:0000313" key="3">
    <source>
        <dbReference type="Proteomes" id="UP000323454"/>
    </source>
</evidence>
<feature type="region of interest" description="Disordered" evidence="1">
    <location>
        <begin position="334"/>
        <end position="433"/>
    </location>
</feature>
<dbReference type="Proteomes" id="UP000323454">
    <property type="component" value="Unassembled WGS sequence"/>
</dbReference>
<evidence type="ECO:0000313" key="2">
    <source>
        <dbReference type="EMBL" id="KAA2262247.1"/>
    </source>
</evidence>
<evidence type="ECO:0000256" key="1">
    <source>
        <dbReference type="SAM" id="MobiDB-lite"/>
    </source>
</evidence>
<proteinExistence type="predicted"/>
<sequence length="433" mass="46589">MAADAVDTIGLPVRLHDLLVGLAGRLDDDALSQARELLAVAELDRAVELLVGCLLAGRIRIDENERQQVAWLLDEVRSDRAMADRLAVVDSPPVPRHRFTSESDPAAGLAAALGQAIDVLPDVRSVRCVWRVTPAGAAPGPLPQLMVLVDIGPQGFAPATAYRIDNVLRRAGVRAVIEVLRTGIELGEYHAAAMAASVPIAITTPGPTHSGGQAWFDGTEPEPSLELSSAYRPTHEPSVPEPVAAEPRRGRDFDSVQPFPPKPTRRAAAREHRAAEPQQPEFQQAEFHQPEFRADEQPAPVEYARPEAVVAQFPRAAHGEAHTTELSADELASLQAALAESAPPKPDSATSQPLPLPPSVDGKINDRERALLQQLHEELAQREQDDAAEPTRWQVDRSGDQQHTFGGSGSWMENPELVNGSAAPHGGPPYPKA</sequence>
<dbReference type="RefSeq" id="WP_149849830.1">
    <property type="nucleotide sequence ID" value="NZ_VUOB01000022.1"/>
</dbReference>
<dbReference type="OrthoDB" id="5168860at2"/>
<dbReference type="AlphaFoldDB" id="A0A5B2XES6"/>
<protein>
    <submittedName>
        <fullName evidence="2">Uncharacterized protein</fullName>
    </submittedName>
</protein>
<organism evidence="2 3">
    <name type="scientific">Solihabitans fulvus</name>
    <dbReference type="NCBI Taxonomy" id="1892852"/>
    <lineage>
        <taxon>Bacteria</taxon>
        <taxon>Bacillati</taxon>
        <taxon>Actinomycetota</taxon>
        <taxon>Actinomycetes</taxon>
        <taxon>Pseudonocardiales</taxon>
        <taxon>Pseudonocardiaceae</taxon>
        <taxon>Solihabitans</taxon>
    </lineage>
</organism>
<feature type="compositionally biased region" description="Basic and acidic residues" evidence="1">
    <location>
        <begin position="363"/>
        <end position="385"/>
    </location>
</feature>
<reference evidence="2 3" key="1">
    <citation type="submission" date="2019-09" db="EMBL/GenBank/DDBJ databases">
        <title>Goodfellowia gen. nov., a new genus of the Pseudonocardineae related to Actinoalloteichus, containing Goodfellowia coeruleoviolacea gen. nov., comb. nov. gen. nov., comb. nov.</title>
        <authorList>
            <person name="Labeda D."/>
        </authorList>
    </citation>
    <scope>NUCLEOTIDE SEQUENCE [LARGE SCALE GENOMIC DNA]</scope>
    <source>
        <strain evidence="2 3">AN110305</strain>
    </source>
</reference>